<keyword evidence="2" id="KW-0132">Cell division</keyword>
<evidence type="ECO:0000256" key="1">
    <source>
        <dbReference type="ARBA" id="ARBA00022490"/>
    </source>
</evidence>
<evidence type="ECO:0000256" key="4">
    <source>
        <dbReference type="ARBA" id="ARBA00023306"/>
    </source>
</evidence>
<dbReference type="PANTHER" id="PTHR34298:SF2">
    <property type="entry name" value="SEGREGATION AND CONDENSATION PROTEIN B"/>
    <property type="match status" value="1"/>
</dbReference>
<dbReference type="RefSeq" id="WP_128386207.1">
    <property type="nucleotide sequence ID" value="NZ_CP035037.1"/>
</dbReference>
<dbReference type="SUPFAM" id="SSF46785">
    <property type="entry name" value="Winged helix' DNA-binding domain"/>
    <property type="match status" value="2"/>
</dbReference>
<accession>A0ABX5QD35</accession>
<dbReference type="Proteomes" id="UP000285768">
    <property type="component" value="Chromosome"/>
</dbReference>
<proteinExistence type="predicted"/>
<dbReference type="EMBL" id="CP035037">
    <property type="protein sequence ID" value="QAB16905.1"/>
    <property type="molecule type" value="Genomic_DNA"/>
</dbReference>
<evidence type="ECO:0000313" key="7">
    <source>
        <dbReference type="Proteomes" id="UP000285768"/>
    </source>
</evidence>
<sequence length="254" mass="26450">MTDQAYTGQDPAAEPAVDPVDPVEPVESVASAGESDAGSREPSAAETELARAREHHTLAQQLEALLIVADEPLSVVALATATDRPMREVKAALAGLIAEYDGEAGAAGDAGGGSGAASRGSGSPRGFELREVAGGYRFYVRESLDPVVADFVQQQTPAKLSQAALETLAVVAYRQPISRGAIASIRAVNVDSVVRTLLARGLITEVAQDPETTATLYGTTEALLRHLGIDDISELPPIAPLLDDPSEGFEHESL</sequence>
<reference evidence="6 7" key="1">
    <citation type="submission" date="2019-01" db="EMBL/GenBank/DDBJ databases">
        <title>Leucobacter muris sp. nov. isolated from the nose of a laboratory mouse.</title>
        <authorList>
            <person name="Benga L."/>
            <person name="Sproeer C."/>
            <person name="Schumann P."/>
            <person name="Verbarg S."/>
            <person name="Bunk B."/>
            <person name="Engelhardt E."/>
            <person name="Benten P.M."/>
            <person name="Sager M."/>
        </authorList>
    </citation>
    <scope>NUCLEOTIDE SEQUENCE [LARGE SCALE GENOMIC DNA]</scope>
    <source>
        <strain evidence="6 7">DSM 101948</strain>
    </source>
</reference>
<evidence type="ECO:0000256" key="3">
    <source>
        <dbReference type="ARBA" id="ARBA00022829"/>
    </source>
</evidence>
<dbReference type="InterPro" id="IPR036390">
    <property type="entry name" value="WH_DNA-bd_sf"/>
</dbReference>
<keyword evidence="3" id="KW-0159">Chromosome partition</keyword>
<protein>
    <submittedName>
        <fullName evidence="6">SMC-Scp complex subunit ScpB</fullName>
    </submittedName>
</protein>
<organism evidence="6 7">
    <name type="scientific">Leucobacter muris</name>
    <dbReference type="NCBI Taxonomy" id="1935379"/>
    <lineage>
        <taxon>Bacteria</taxon>
        <taxon>Bacillati</taxon>
        <taxon>Actinomycetota</taxon>
        <taxon>Actinomycetes</taxon>
        <taxon>Micrococcales</taxon>
        <taxon>Microbacteriaceae</taxon>
        <taxon>Leucobacter</taxon>
    </lineage>
</organism>
<dbReference type="Gene3D" id="1.10.10.10">
    <property type="entry name" value="Winged helix-like DNA-binding domain superfamily/Winged helix DNA-binding domain"/>
    <property type="match status" value="2"/>
</dbReference>
<dbReference type="InterPro" id="IPR036388">
    <property type="entry name" value="WH-like_DNA-bd_sf"/>
</dbReference>
<name>A0ABX5QD35_9MICO</name>
<keyword evidence="1" id="KW-0963">Cytoplasm</keyword>
<keyword evidence="4" id="KW-0131">Cell cycle</keyword>
<evidence type="ECO:0000313" key="6">
    <source>
        <dbReference type="EMBL" id="QAB16905.1"/>
    </source>
</evidence>
<evidence type="ECO:0000256" key="2">
    <source>
        <dbReference type="ARBA" id="ARBA00022618"/>
    </source>
</evidence>
<dbReference type="InterPro" id="IPR005234">
    <property type="entry name" value="ScpB_csome_segregation"/>
</dbReference>
<evidence type="ECO:0000256" key="5">
    <source>
        <dbReference type="SAM" id="MobiDB-lite"/>
    </source>
</evidence>
<gene>
    <name evidence="6" type="ORF">Leucomu_02235</name>
</gene>
<dbReference type="PANTHER" id="PTHR34298">
    <property type="entry name" value="SEGREGATION AND CONDENSATION PROTEIN B"/>
    <property type="match status" value="1"/>
</dbReference>
<keyword evidence="7" id="KW-1185">Reference proteome</keyword>
<dbReference type="Pfam" id="PF04079">
    <property type="entry name" value="SMC_ScpB"/>
    <property type="match status" value="1"/>
</dbReference>
<feature type="region of interest" description="Disordered" evidence="5">
    <location>
        <begin position="1"/>
        <end position="49"/>
    </location>
</feature>
<feature type="compositionally biased region" description="Low complexity" evidence="5">
    <location>
        <begin position="10"/>
        <end position="31"/>
    </location>
</feature>